<feature type="domain" description="Histidine kinase" evidence="15">
    <location>
        <begin position="257"/>
        <end position="449"/>
    </location>
</feature>
<keyword evidence="12" id="KW-0902">Two-component regulatory system</keyword>
<keyword evidence="13 14" id="KW-0472">Membrane</keyword>
<dbReference type="InterPro" id="IPR036890">
    <property type="entry name" value="HATPase_C_sf"/>
</dbReference>
<comment type="subcellular location">
    <subcellularLocation>
        <location evidence="2">Cell membrane</location>
        <topology evidence="2">Multi-pass membrane protein</topology>
    </subcellularLocation>
</comment>
<dbReference type="EC" id="2.7.13.3" evidence="3"/>
<dbReference type="GO" id="GO:0000155">
    <property type="term" value="F:phosphorelay sensor kinase activity"/>
    <property type="evidence" value="ECO:0007669"/>
    <property type="project" value="InterPro"/>
</dbReference>
<dbReference type="EMBL" id="CP022530">
    <property type="protein sequence ID" value="ASP39945.1"/>
    <property type="molecule type" value="Genomic_DNA"/>
</dbReference>
<evidence type="ECO:0000256" key="6">
    <source>
        <dbReference type="ARBA" id="ARBA00022679"/>
    </source>
</evidence>
<evidence type="ECO:0000256" key="13">
    <source>
        <dbReference type="ARBA" id="ARBA00023136"/>
    </source>
</evidence>
<evidence type="ECO:0000256" key="9">
    <source>
        <dbReference type="ARBA" id="ARBA00022777"/>
    </source>
</evidence>
<dbReference type="RefSeq" id="WP_094061119.1">
    <property type="nucleotide sequence ID" value="NZ_CP022530.1"/>
</dbReference>
<dbReference type="Proteomes" id="UP000202440">
    <property type="component" value="Chromosome"/>
</dbReference>
<dbReference type="Pfam" id="PF17200">
    <property type="entry name" value="sCache_2"/>
    <property type="match status" value="1"/>
</dbReference>
<dbReference type="SMART" id="SM01049">
    <property type="entry name" value="Cache_2"/>
    <property type="match status" value="1"/>
</dbReference>
<name>A0A222FLP3_9GAMM</name>
<evidence type="ECO:0000256" key="10">
    <source>
        <dbReference type="ARBA" id="ARBA00022840"/>
    </source>
</evidence>
<dbReference type="CDD" id="cd16917">
    <property type="entry name" value="HATPase_UhpB-NarQ-NarX-like"/>
    <property type="match status" value="1"/>
</dbReference>
<gene>
    <name evidence="16" type="ORF">CHH28_15255</name>
</gene>
<keyword evidence="7 14" id="KW-0812">Transmembrane</keyword>
<evidence type="ECO:0000256" key="5">
    <source>
        <dbReference type="ARBA" id="ARBA00022553"/>
    </source>
</evidence>
<evidence type="ECO:0000256" key="4">
    <source>
        <dbReference type="ARBA" id="ARBA00022475"/>
    </source>
</evidence>
<dbReference type="Gene3D" id="1.20.5.1930">
    <property type="match status" value="1"/>
</dbReference>
<evidence type="ECO:0000256" key="12">
    <source>
        <dbReference type="ARBA" id="ARBA00023012"/>
    </source>
</evidence>
<organism evidence="16 17">
    <name type="scientific">Bacterioplanes sanyensis</name>
    <dbReference type="NCBI Taxonomy" id="1249553"/>
    <lineage>
        <taxon>Bacteria</taxon>
        <taxon>Pseudomonadati</taxon>
        <taxon>Pseudomonadota</taxon>
        <taxon>Gammaproteobacteria</taxon>
        <taxon>Oceanospirillales</taxon>
        <taxon>Oceanospirillaceae</taxon>
        <taxon>Bacterioplanes</taxon>
    </lineage>
</organism>
<accession>A0A222FLP3</accession>
<keyword evidence="8" id="KW-0547">Nucleotide-binding</keyword>
<dbReference type="SMART" id="SM00387">
    <property type="entry name" value="HATPase_c"/>
    <property type="match status" value="1"/>
</dbReference>
<keyword evidence="6" id="KW-0808">Transferase</keyword>
<comment type="catalytic activity">
    <reaction evidence="1">
        <text>ATP + protein L-histidine = ADP + protein N-phospho-L-histidine.</text>
        <dbReference type="EC" id="2.7.13.3"/>
    </reaction>
</comment>
<dbReference type="InterPro" id="IPR033480">
    <property type="entry name" value="sCache_2"/>
</dbReference>
<dbReference type="SUPFAM" id="SSF55874">
    <property type="entry name" value="ATPase domain of HSP90 chaperone/DNA topoisomerase II/histidine kinase"/>
    <property type="match status" value="1"/>
</dbReference>
<dbReference type="PROSITE" id="PS50109">
    <property type="entry name" value="HIS_KIN"/>
    <property type="match status" value="1"/>
</dbReference>
<evidence type="ECO:0000256" key="11">
    <source>
        <dbReference type="ARBA" id="ARBA00022989"/>
    </source>
</evidence>
<keyword evidence="11 14" id="KW-1133">Transmembrane helix</keyword>
<dbReference type="InterPro" id="IPR011712">
    <property type="entry name" value="Sig_transdc_His_kin_sub3_dim/P"/>
</dbReference>
<dbReference type="OrthoDB" id="9797605at2"/>
<dbReference type="Pfam" id="PF07730">
    <property type="entry name" value="HisKA_3"/>
    <property type="match status" value="1"/>
</dbReference>
<proteinExistence type="predicted"/>
<evidence type="ECO:0000256" key="3">
    <source>
        <dbReference type="ARBA" id="ARBA00012438"/>
    </source>
</evidence>
<dbReference type="InterPro" id="IPR005467">
    <property type="entry name" value="His_kinase_dom"/>
</dbReference>
<dbReference type="Gene3D" id="3.30.565.10">
    <property type="entry name" value="Histidine kinase-like ATPase, C-terminal domain"/>
    <property type="match status" value="1"/>
</dbReference>
<protein>
    <recommendedName>
        <fullName evidence="3">histidine kinase</fullName>
        <ecNumber evidence="3">2.7.13.3</ecNumber>
    </recommendedName>
</protein>
<dbReference type="GO" id="GO:0046983">
    <property type="term" value="F:protein dimerization activity"/>
    <property type="evidence" value="ECO:0007669"/>
    <property type="project" value="InterPro"/>
</dbReference>
<dbReference type="PANTHER" id="PTHR24421">
    <property type="entry name" value="NITRATE/NITRITE SENSOR PROTEIN NARX-RELATED"/>
    <property type="match status" value="1"/>
</dbReference>
<dbReference type="InterPro" id="IPR003594">
    <property type="entry name" value="HATPase_dom"/>
</dbReference>
<evidence type="ECO:0000256" key="14">
    <source>
        <dbReference type="SAM" id="Phobius"/>
    </source>
</evidence>
<keyword evidence="9 16" id="KW-0418">Kinase</keyword>
<evidence type="ECO:0000256" key="1">
    <source>
        <dbReference type="ARBA" id="ARBA00000085"/>
    </source>
</evidence>
<keyword evidence="4" id="KW-1003">Cell membrane</keyword>
<dbReference type="PANTHER" id="PTHR24421:SF10">
    <property type="entry name" value="NITRATE_NITRITE SENSOR PROTEIN NARQ"/>
    <property type="match status" value="1"/>
</dbReference>
<evidence type="ECO:0000256" key="7">
    <source>
        <dbReference type="ARBA" id="ARBA00022692"/>
    </source>
</evidence>
<dbReference type="GO" id="GO:0005886">
    <property type="term" value="C:plasma membrane"/>
    <property type="evidence" value="ECO:0007669"/>
    <property type="project" value="UniProtKB-SubCell"/>
</dbReference>
<dbReference type="InterPro" id="IPR050482">
    <property type="entry name" value="Sensor_HK_TwoCompSys"/>
</dbReference>
<feature type="transmembrane region" description="Helical" evidence="14">
    <location>
        <begin position="207"/>
        <end position="230"/>
    </location>
</feature>
<keyword evidence="10" id="KW-0067">ATP-binding</keyword>
<dbReference type="AlphaFoldDB" id="A0A222FLP3"/>
<reference evidence="16 17" key="1">
    <citation type="submission" date="2017-07" db="EMBL/GenBank/DDBJ databases">
        <title>Annotated genome sequence of Bacterioplanes sanyensis isolated from Red Sea.</title>
        <authorList>
            <person name="Rehman Z.U."/>
        </authorList>
    </citation>
    <scope>NUCLEOTIDE SEQUENCE [LARGE SCALE GENOMIC DNA]</scope>
    <source>
        <strain evidence="16 17">NV9</strain>
    </source>
</reference>
<dbReference type="KEGG" id="bsan:CHH28_15255"/>
<evidence type="ECO:0000313" key="17">
    <source>
        <dbReference type="Proteomes" id="UP000202440"/>
    </source>
</evidence>
<dbReference type="Pfam" id="PF02518">
    <property type="entry name" value="HATPase_c"/>
    <property type="match status" value="1"/>
</dbReference>
<evidence type="ECO:0000256" key="2">
    <source>
        <dbReference type="ARBA" id="ARBA00004651"/>
    </source>
</evidence>
<dbReference type="Gene3D" id="3.30.450.20">
    <property type="entry name" value="PAS domain"/>
    <property type="match status" value="1"/>
</dbReference>
<keyword evidence="17" id="KW-1185">Reference proteome</keyword>
<sequence>MNLTLKTKILLLTILPLVAITLTLTWITQRQAQELSHRQVAIFEETVMENKRRALEDYVNLAMTSIQPILAELDSGMQQSRVEYEVKSIIESMTFGPDGYFFAYDQQGVNLVHPALNNLIGNNMLEYRDRNGQPVIQDLLAIANHGGGFYRYSWHKPSVNHVENKLAYVVLIPELNWMLGTGLYIDDIESEILQLQQRVDANISQTFLVASLLLAITLALVIVIVVLINVHATSQADERLRELAHRSVEFQVVQRRVFARELHDGVNQILVSAKLRLNLAVKQWGSDSAKEHLERGIEMLNESIQEVRRVSHNLRPVMLDDLGLEAAMHALLDDLSSSGDIEVKRYIRLPDTRLPDAIEMTVYRLIQEGITNVRKHADASRFQLDVRPYPNRIEVEMQDNGRGFTPHEGADGIGIMNMRERLELLGGKLTVRSWAQKGTQIIAVLFLNPEPVLKQHAVPPEPIEGESDK</sequence>
<evidence type="ECO:0000259" key="15">
    <source>
        <dbReference type="PROSITE" id="PS50109"/>
    </source>
</evidence>
<dbReference type="GO" id="GO:0005524">
    <property type="term" value="F:ATP binding"/>
    <property type="evidence" value="ECO:0007669"/>
    <property type="project" value="UniProtKB-KW"/>
</dbReference>
<evidence type="ECO:0000313" key="16">
    <source>
        <dbReference type="EMBL" id="ASP39945.1"/>
    </source>
</evidence>
<evidence type="ECO:0000256" key="8">
    <source>
        <dbReference type="ARBA" id="ARBA00022741"/>
    </source>
</evidence>
<keyword evidence="5" id="KW-0597">Phosphoprotein</keyword>